<name>A0A814Y633_9BILA</name>
<dbReference type="AlphaFoldDB" id="A0A814Y633"/>
<comment type="similarity">
    <text evidence="1">Belongs to the glycosyl hydrolase 13 family.</text>
</comment>
<dbReference type="GO" id="GO:0003844">
    <property type="term" value="F:1,4-alpha-glucan branching enzyme activity"/>
    <property type="evidence" value="ECO:0007669"/>
    <property type="project" value="InterPro"/>
</dbReference>
<dbReference type="InterPro" id="IPR017853">
    <property type="entry name" value="GH"/>
</dbReference>
<feature type="active site" description="Proton donor" evidence="2">
    <location>
        <position position="333"/>
    </location>
</feature>
<gene>
    <name evidence="5" type="ORF">JXQ802_LOCUS40760</name>
    <name evidence="4" type="ORF">PYM288_LOCUS26125</name>
</gene>
<dbReference type="GO" id="GO:0005978">
    <property type="term" value="P:glycogen biosynthetic process"/>
    <property type="evidence" value="ECO:0007669"/>
    <property type="project" value="InterPro"/>
</dbReference>
<dbReference type="SUPFAM" id="SSF51445">
    <property type="entry name" value="(Trans)glycosidases"/>
    <property type="match status" value="1"/>
</dbReference>
<dbReference type="InterPro" id="IPR014756">
    <property type="entry name" value="Ig_E-set"/>
</dbReference>
<sequence length="588" mass="68583">MAPPLASQIEFTLFAPNINSVSLIGSFSAWQGIPMRKFNDGQWRLNVSLEDGEYEYAFRLQPIVIEKRKNGKKEPVQLNKFQDVIDPYAMKVNLSKNVGVVTIKNGMKIIDEYEWKYDNEAVNFPQNKDLVIYELYIGDFTEKGTFQAAIDKLDYLVILGINCISLLPIAEDGEEHSWGYAIRHFFCIRSAYGTSEDLKHFVDECHHRRIRVIFDAICNHAQGECPLYQIDPTPYFYWNQIHHPEHPEEHWGPEFNYEKIEAEEDKWTRDVKPAVQFMSDLLRYYIEEFHIDGLRFDAAKQIDNYDVLRYFDRFAKEIIKTKFNSKPFYTIAELIPATDSVTKPHGPLDSVWRNISHQLVKQLKNKDDFNLKSLETLLRPIGVGRDEQYETGERFIIYLSSHDNDRMLRVVRGEESNDNLLDETLWRQVKLAITLLFTATGVPMVYMGDEIGMANEIGKEDKTTRVNKLDWSLITRQPNCSLLELIQSLIRLRHHSAAIRSDNLNVFHADVERQVLAYERWSSENEDDRVVVIANFSKNEYKGYKVINWHMVGRWEQVLGTSYIQVATTHLILNLSAHEGIVFMYKSK</sequence>
<dbReference type="InterPro" id="IPR013783">
    <property type="entry name" value="Ig-like_fold"/>
</dbReference>
<dbReference type="PIRSF" id="PIRSF000463">
    <property type="entry name" value="GlgB"/>
    <property type="match status" value="1"/>
</dbReference>
<evidence type="ECO:0000256" key="2">
    <source>
        <dbReference type="PIRSR" id="PIRSR000463-1"/>
    </source>
</evidence>
<evidence type="ECO:0000313" key="6">
    <source>
        <dbReference type="Proteomes" id="UP000663854"/>
    </source>
</evidence>
<feature type="domain" description="Glycosyl hydrolase family 13 catalytic" evidence="3">
    <location>
        <begin position="134"/>
        <end position="493"/>
    </location>
</feature>
<feature type="active site" description="Nucleophile" evidence="2">
    <location>
        <position position="297"/>
    </location>
</feature>
<dbReference type="EMBL" id="CAJNOL010002502">
    <property type="protein sequence ID" value="CAF1506911.1"/>
    <property type="molecule type" value="Genomic_DNA"/>
</dbReference>
<dbReference type="InterPro" id="IPR006048">
    <property type="entry name" value="A-amylase/branching_C"/>
</dbReference>
<dbReference type="Proteomes" id="UP000663870">
    <property type="component" value="Unassembled WGS sequence"/>
</dbReference>
<dbReference type="Pfam" id="PF02922">
    <property type="entry name" value="CBM_48"/>
    <property type="match status" value="1"/>
</dbReference>
<accession>A0A814Y633</accession>
<dbReference type="Pfam" id="PF02806">
    <property type="entry name" value="Alpha-amylase_C"/>
    <property type="match status" value="1"/>
</dbReference>
<dbReference type="Gene3D" id="3.20.20.80">
    <property type="entry name" value="Glycosidases"/>
    <property type="match status" value="1"/>
</dbReference>
<dbReference type="Gene3D" id="2.60.40.10">
    <property type="entry name" value="Immunoglobulins"/>
    <property type="match status" value="1"/>
</dbReference>
<comment type="caution">
    <text evidence="4">The sequence shown here is derived from an EMBL/GenBank/DDBJ whole genome shotgun (WGS) entry which is preliminary data.</text>
</comment>
<dbReference type="SUPFAM" id="SSF81296">
    <property type="entry name" value="E set domains"/>
    <property type="match status" value="1"/>
</dbReference>
<protein>
    <recommendedName>
        <fullName evidence="3">Glycosyl hydrolase family 13 catalytic domain-containing protein</fullName>
    </recommendedName>
</protein>
<dbReference type="InterPro" id="IPR013780">
    <property type="entry name" value="Glyco_hydro_b"/>
</dbReference>
<organism evidence="4 6">
    <name type="scientific">Rotaria sordida</name>
    <dbReference type="NCBI Taxonomy" id="392033"/>
    <lineage>
        <taxon>Eukaryota</taxon>
        <taxon>Metazoa</taxon>
        <taxon>Spiralia</taxon>
        <taxon>Gnathifera</taxon>
        <taxon>Rotifera</taxon>
        <taxon>Eurotatoria</taxon>
        <taxon>Bdelloidea</taxon>
        <taxon>Philodinida</taxon>
        <taxon>Philodinidae</taxon>
        <taxon>Rotaria</taxon>
    </lineage>
</organism>
<dbReference type="CDD" id="cd02859">
    <property type="entry name" value="E_set_AMPKbeta_like_N"/>
    <property type="match status" value="1"/>
</dbReference>
<dbReference type="Proteomes" id="UP000663854">
    <property type="component" value="Unassembled WGS sequence"/>
</dbReference>
<evidence type="ECO:0000313" key="5">
    <source>
        <dbReference type="EMBL" id="CAF1506911.1"/>
    </source>
</evidence>
<reference evidence="4" key="1">
    <citation type="submission" date="2021-02" db="EMBL/GenBank/DDBJ databases">
        <authorList>
            <person name="Nowell W R."/>
        </authorList>
    </citation>
    <scope>NUCLEOTIDE SEQUENCE</scope>
</reference>
<dbReference type="SUPFAM" id="SSF51011">
    <property type="entry name" value="Glycosyl hydrolase domain"/>
    <property type="match status" value="1"/>
</dbReference>
<proteinExistence type="inferred from homology"/>
<evidence type="ECO:0000313" key="7">
    <source>
        <dbReference type="Proteomes" id="UP000663870"/>
    </source>
</evidence>
<dbReference type="Gene3D" id="2.60.40.1180">
    <property type="entry name" value="Golgi alpha-mannosidase II"/>
    <property type="match status" value="1"/>
</dbReference>
<dbReference type="PANTHER" id="PTHR43002">
    <property type="entry name" value="GLYCOGEN DEBRANCHING ENZYME"/>
    <property type="match status" value="1"/>
</dbReference>
<dbReference type="GO" id="GO:0004553">
    <property type="term" value="F:hydrolase activity, hydrolyzing O-glycosyl compounds"/>
    <property type="evidence" value="ECO:0007669"/>
    <property type="project" value="InterPro"/>
</dbReference>
<evidence type="ECO:0000313" key="4">
    <source>
        <dbReference type="EMBL" id="CAF1225867.1"/>
    </source>
</evidence>
<keyword evidence="7" id="KW-1185">Reference proteome</keyword>
<dbReference type="EMBL" id="CAJNOH010001515">
    <property type="protein sequence ID" value="CAF1225867.1"/>
    <property type="molecule type" value="Genomic_DNA"/>
</dbReference>
<dbReference type="InterPro" id="IPR004193">
    <property type="entry name" value="Glyco_hydro_13_N"/>
</dbReference>
<evidence type="ECO:0000259" key="3">
    <source>
        <dbReference type="SMART" id="SM00642"/>
    </source>
</evidence>
<dbReference type="InterPro" id="IPR006047">
    <property type="entry name" value="GH13_cat_dom"/>
</dbReference>
<dbReference type="SMART" id="SM00642">
    <property type="entry name" value="Aamy"/>
    <property type="match status" value="1"/>
</dbReference>
<evidence type="ECO:0000256" key="1">
    <source>
        <dbReference type="ARBA" id="ARBA00008061"/>
    </source>
</evidence>
<dbReference type="InterPro" id="IPR037439">
    <property type="entry name" value="Branching_enzy"/>
</dbReference>
<dbReference type="GO" id="GO:0043169">
    <property type="term" value="F:cation binding"/>
    <property type="evidence" value="ECO:0007669"/>
    <property type="project" value="InterPro"/>
</dbReference>
<dbReference type="Pfam" id="PF00128">
    <property type="entry name" value="Alpha-amylase"/>
    <property type="match status" value="1"/>
</dbReference>